<dbReference type="Pfam" id="PF07869">
    <property type="entry name" value="DUF1656"/>
    <property type="match status" value="1"/>
</dbReference>
<organism evidence="6 7">
    <name type="scientific">Fundidesulfovibrio magnetotacticus</name>
    <dbReference type="NCBI Taxonomy" id="2730080"/>
    <lineage>
        <taxon>Bacteria</taxon>
        <taxon>Pseudomonadati</taxon>
        <taxon>Thermodesulfobacteriota</taxon>
        <taxon>Desulfovibrionia</taxon>
        <taxon>Desulfovibrionales</taxon>
        <taxon>Desulfovibrionaceae</taxon>
        <taxon>Fundidesulfovibrio</taxon>
    </lineage>
</organism>
<evidence type="ECO:0000256" key="2">
    <source>
        <dbReference type="ARBA" id="ARBA00022692"/>
    </source>
</evidence>
<proteinExistence type="predicted"/>
<evidence type="ECO:0000256" key="1">
    <source>
        <dbReference type="ARBA" id="ARBA00022475"/>
    </source>
</evidence>
<protein>
    <recommendedName>
        <fullName evidence="8">DUF1656 domain-containing protein</fullName>
    </recommendedName>
</protein>
<keyword evidence="4 5" id="KW-0472">Membrane</keyword>
<reference evidence="6 7" key="1">
    <citation type="submission" date="2020-04" db="EMBL/GenBank/DDBJ databases">
        <authorList>
            <consortium name="Desulfovibrio sp. FSS-1 genome sequencing consortium"/>
            <person name="Shimoshige H."/>
            <person name="Kobayashi H."/>
            <person name="Maekawa T."/>
        </authorList>
    </citation>
    <scope>NUCLEOTIDE SEQUENCE [LARGE SCALE GENOMIC DNA]</scope>
    <source>
        <strain evidence="6 7">SIID29052-01</strain>
    </source>
</reference>
<feature type="transmembrane region" description="Helical" evidence="5">
    <location>
        <begin position="12"/>
        <end position="36"/>
    </location>
</feature>
<reference evidence="6 7" key="2">
    <citation type="submission" date="2020-05" db="EMBL/GenBank/DDBJ databases">
        <title>Draft genome sequence of Desulfovibrio sp. strainFSS-1.</title>
        <authorList>
            <person name="Shimoshige H."/>
            <person name="Kobayashi H."/>
            <person name="Maekawa T."/>
        </authorList>
    </citation>
    <scope>NUCLEOTIDE SEQUENCE [LARGE SCALE GENOMIC DNA]</scope>
    <source>
        <strain evidence="6 7">SIID29052-01</strain>
    </source>
</reference>
<sequence>MFSVPHEIDLFGIYFPPFFLASALGVLATCLLAWRLNALRLSRYFTNPALAFLAVSAILACLFGTFVLPS</sequence>
<evidence type="ECO:0000256" key="3">
    <source>
        <dbReference type="ARBA" id="ARBA00022989"/>
    </source>
</evidence>
<keyword evidence="7" id="KW-1185">Reference proteome</keyword>
<dbReference type="EMBL" id="BLTE01000007">
    <property type="protein sequence ID" value="GFK93929.1"/>
    <property type="molecule type" value="Genomic_DNA"/>
</dbReference>
<accession>A0A6V8LUZ0</accession>
<evidence type="ECO:0000313" key="7">
    <source>
        <dbReference type="Proteomes" id="UP000494245"/>
    </source>
</evidence>
<feature type="transmembrane region" description="Helical" evidence="5">
    <location>
        <begin position="48"/>
        <end position="68"/>
    </location>
</feature>
<dbReference type="Proteomes" id="UP000494245">
    <property type="component" value="Unassembled WGS sequence"/>
</dbReference>
<name>A0A6V8LUZ0_9BACT</name>
<evidence type="ECO:0008006" key="8">
    <source>
        <dbReference type="Google" id="ProtNLM"/>
    </source>
</evidence>
<keyword evidence="3 5" id="KW-1133">Transmembrane helix</keyword>
<evidence type="ECO:0000256" key="5">
    <source>
        <dbReference type="SAM" id="Phobius"/>
    </source>
</evidence>
<gene>
    <name evidence="6" type="ORF">NNJEOMEG_01767</name>
</gene>
<keyword evidence="1" id="KW-1003">Cell membrane</keyword>
<evidence type="ECO:0000256" key="4">
    <source>
        <dbReference type="ARBA" id="ARBA00023136"/>
    </source>
</evidence>
<dbReference type="RefSeq" id="WP_173083494.1">
    <property type="nucleotide sequence ID" value="NZ_BLTE01000007.1"/>
</dbReference>
<comment type="caution">
    <text evidence="6">The sequence shown here is derived from an EMBL/GenBank/DDBJ whole genome shotgun (WGS) entry which is preliminary data.</text>
</comment>
<keyword evidence="2 5" id="KW-0812">Transmembrane</keyword>
<dbReference type="AlphaFoldDB" id="A0A6V8LUZ0"/>
<evidence type="ECO:0000313" key="6">
    <source>
        <dbReference type="EMBL" id="GFK93929.1"/>
    </source>
</evidence>
<dbReference type="InterPro" id="IPR012451">
    <property type="entry name" value="DUF1656"/>
</dbReference>